<dbReference type="OrthoDB" id="9799598at2"/>
<name>A0A068NYC1_FIMGI</name>
<dbReference type="KEGG" id="fgi:OP10G_3471"/>
<evidence type="ECO:0000313" key="1">
    <source>
        <dbReference type="EMBL" id="AIE86839.1"/>
    </source>
</evidence>
<protein>
    <recommendedName>
        <fullName evidence="3">DinB-like domain-containing protein</fullName>
    </recommendedName>
</protein>
<evidence type="ECO:0008006" key="3">
    <source>
        <dbReference type="Google" id="ProtNLM"/>
    </source>
</evidence>
<dbReference type="eggNOG" id="ENOG50339SN">
    <property type="taxonomic scope" value="Bacteria"/>
</dbReference>
<reference evidence="1 2" key="1">
    <citation type="journal article" date="2014" name="PLoS ONE">
        <title>The first complete genome sequence of the class fimbriimonadia in the phylum armatimonadetes.</title>
        <authorList>
            <person name="Hu Z.Y."/>
            <person name="Wang Y.Z."/>
            <person name="Im W.T."/>
            <person name="Wang S.Y."/>
            <person name="Zhao G.P."/>
            <person name="Zheng H.J."/>
            <person name="Quan Z.X."/>
        </authorList>
    </citation>
    <scope>NUCLEOTIDE SEQUENCE [LARGE SCALE GENOMIC DNA]</scope>
    <source>
        <strain evidence="1">Gsoil 348</strain>
    </source>
</reference>
<dbReference type="RefSeq" id="WP_025229225.1">
    <property type="nucleotide sequence ID" value="NZ_CP007139.1"/>
</dbReference>
<dbReference type="Proteomes" id="UP000027982">
    <property type="component" value="Chromosome"/>
</dbReference>
<keyword evidence="2" id="KW-1185">Reference proteome</keyword>
<gene>
    <name evidence="1" type="ORF">OP10G_3471</name>
</gene>
<proteinExistence type="predicted"/>
<organism evidence="1 2">
    <name type="scientific">Fimbriimonas ginsengisoli Gsoil 348</name>
    <dbReference type="NCBI Taxonomy" id="661478"/>
    <lineage>
        <taxon>Bacteria</taxon>
        <taxon>Bacillati</taxon>
        <taxon>Armatimonadota</taxon>
        <taxon>Fimbriimonadia</taxon>
        <taxon>Fimbriimonadales</taxon>
        <taxon>Fimbriimonadaceae</taxon>
        <taxon>Fimbriimonas</taxon>
    </lineage>
</organism>
<evidence type="ECO:0000313" key="2">
    <source>
        <dbReference type="Proteomes" id="UP000027982"/>
    </source>
</evidence>
<dbReference type="Gene3D" id="1.20.120.450">
    <property type="entry name" value="dinb family like domain"/>
    <property type="match status" value="1"/>
</dbReference>
<dbReference type="AlphaFoldDB" id="A0A068NYC1"/>
<accession>A0A068NYC1</accession>
<dbReference type="HOGENOM" id="CLU_129219_0_0_0"/>
<sequence>MDHWNEVRAALAGQYYAGFKMLRQCIEVCPDDLWNEAPWPRSFWRIAYHALFYAHFYMQPSHNNVNLWDKQDLEAVALWEDDDENRPRKTEPYTKEELLAYVDHIIGVTEETLAKVDLGSQDSGFPWYPIPKIDHEMLSVRHLQGHVGQLSELLMMRGIDIDWVSTHPSRRLPEKPEA</sequence>
<dbReference type="EMBL" id="CP007139">
    <property type="protein sequence ID" value="AIE86839.1"/>
    <property type="molecule type" value="Genomic_DNA"/>
</dbReference>
<dbReference type="InterPro" id="IPR034660">
    <property type="entry name" value="DinB/YfiT-like"/>
</dbReference>
<dbReference type="SUPFAM" id="SSF109854">
    <property type="entry name" value="DinB/YfiT-like putative metalloenzymes"/>
    <property type="match status" value="1"/>
</dbReference>